<keyword evidence="2 5" id="KW-0812">Transmembrane</keyword>
<proteinExistence type="predicted"/>
<dbReference type="PANTHER" id="PTHR12570:SF65">
    <property type="entry name" value="MAGNESIUM TRANSPORTER NIPA9-RELATED"/>
    <property type="match status" value="1"/>
</dbReference>
<comment type="subcellular location">
    <subcellularLocation>
        <location evidence="1">Membrane</location>
        <topology evidence="1">Multi-pass membrane protein</topology>
    </subcellularLocation>
</comment>
<evidence type="ECO:0000256" key="3">
    <source>
        <dbReference type="ARBA" id="ARBA00022989"/>
    </source>
</evidence>
<feature type="transmembrane region" description="Helical" evidence="5">
    <location>
        <begin position="20"/>
        <end position="41"/>
    </location>
</feature>
<organism evidence="6 7">
    <name type="scientific">Emiliania huxleyi (strain CCMP1516)</name>
    <dbReference type="NCBI Taxonomy" id="280463"/>
    <lineage>
        <taxon>Eukaryota</taxon>
        <taxon>Haptista</taxon>
        <taxon>Haptophyta</taxon>
        <taxon>Prymnesiophyceae</taxon>
        <taxon>Isochrysidales</taxon>
        <taxon>Noelaerhabdaceae</taxon>
        <taxon>Emiliania</taxon>
    </lineage>
</organism>
<reference evidence="7" key="1">
    <citation type="journal article" date="2013" name="Nature">
        <title>Pan genome of the phytoplankton Emiliania underpins its global distribution.</title>
        <authorList>
            <person name="Read B.A."/>
            <person name="Kegel J."/>
            <person name="Klute M.J."/>
            <person name="Kuo A."/>
            <person name="Lefebvre S.C."/>
            <person name="Maumus F."/>
            <person name="Mayer C."/>
            <person name="Miller J."/>
            <person name="Monier A."/>
            <person name="Salamov A."/>
            <person name="Young J."/>
            <person name="Aguilar M."/>
            <person name="Claverie J.M."/>
            <person name="Frickenhaus S."/>
            <person name="Gonzalez K."/>
            <person name="Herman E.K."/>
            <person name="Lin Y.C."/>
            <person name="Napier J."/>
            <person name="Ogata H."/>
            <person name="Sarno A.F."/>
            <person name="Shmutz J."/>
            <person name="Schroeder D."/>
            <person name="de Vargas C."/>
            <person name="Verret F."/>
            <person name="von Dassow P."/>
            <person name="Valentin K."/>
            <person name="Van de Peer Y."/>
            <person name="Wheeler G."/>
            <person name="Dacks J.B."/>
            <person name="Delwiche C.F."/>
            <person name="Dyhrman S.T."/>
            <person name="Glockner G."/>
            <person name="John U."/>
            <person name="Richards T."/>
            <person name="Worden A.Z."/>
            <person name="Zhang X."/>
            <person name="Grigoriev I.V."/>
            <person name="Allen A.E."/>
            <person name="Bidle K."/>
            <person name="Borodovsky M."/>
            <person name="Bowler C."/>
            <person name="Brownlee C."/>
            <person name="Cock J.M."/>
            <person name="Elias M."/>
            <person name="Gladyshev V.N."/>
            <person name="Groth M."/>
            <person name="Guda C."/>
            <person name="Hadaegh A."/>
            <person name="Iglesias-Rodriguez M.D."/>
            <person name="Jenkins J."/>
            <person name="Jones B.M."/>
            <person name="Lawson T."/>
            <person name="Leese F."/>
            <person name="Lindquist E."/>
            <person name="Lobanov A."/>
            <person name="Lomsadze A."/>
            <person name="Malik S.B."/>
            <person name="Marsh M.E."/>
            <person name="Mackinder L."/>
            <person name="Mock T."/>
            <person name="Mueller-Roeber B."/>
            <person name="Pagarete A."/>
            <person name="Parker M."/>
            <person name="Probert I."/>
            <person name="Quesneville H."/>
            <person name="Raines C."/>
            <person name="Rensing S.A."/>
            <person name="Riano-Pachon D.M."/>
            <person name="Richier S."/>
            <person name="Rokitta S."/>
            <person name="Shiraiwa Y."/>
            <person name="Soanes D.M."/>
            <person name="van der Giezen M."/>
            <person name="Wahlund T.M."/>
            <person name="Williams B."/>
            <person name="Wilson W."/>
            <person name="Wolfe G."/>
            <person name="Wurch L.L."/>
        </authorList>
    </citation>
    <scope>NUCLEOTIDE SEQUENCE</scope>
</reference>
<keyword evidence="4 5" id="KW-0472">Membrane</keyword>
<dbReference type="PaxDb" id="2903-EOD26955"/>
<evidence type="ECO:0000313" key="7">
    <source>
        <dbReference type="Proteomes" id="UP000013827"/>
    </source>
</evidence>
<dbReference type="AlphaFoldDB" id="A0A0D3JTX0"/>
<dbReference type="eggNOG" id="KOG2922">
    <property type="taxonomic scope" value="Eukaryota"/>
</dbReference>
<accession>A0A0D3JTX0</accession>
<evidence type="ECO:0000256" key="4">
    <source>
        <dbReference type="ARBA" id="ARBA00023136"/>
    </source>
</evidence>
<evidence type="ECO:0000256" key="1">
    <source>
        <dbReference type="ARBA" id="ARBA00004141"/>
    </source>
</evidence>
<dbReference type="Proteomes" id="UP000013827">
    <property type="component" value="Unassembled WGS sequence"/>
</dbReference>
<feature type="transmembrane region" description="Helical" evidence="5">
    <location>
        <begin position="91"/>
        <end position="111"/>
    </location>
</feature>
<feature type="transmembrane region" description="Helical" evidence="5">
    <location>
        <begin position="160"/>
        <end position="176"/>
    </location>
</feature>
<dbReference type="GeneID" id="17272500"/>
<keyword evidence="7" id="KW-1185">Reference proteome</keyword>
<dbReference type="GO" id="GO:0015095">
    <property type="term" value="F:magnesium ion transmembrane transporter activity"/>
    <property type="evidence" value="ECO:0007669"/>
    <property type="project" value="InterPro"/>
</dbReference>
<dbReference type="InterPro" id="IPR008521">
    <property type="entry name" value="Mg_trans_NIPA"/>
</dbReference>
<reference evidence="6" key="2">
    <citation type="submission" date="2024-10" db="UniProtKB">
        <authorList>
            <consortium name="EnsemblProtists"/>
        </authorList>
    </citation>
    <scope>IDENTIFICATION</scope>
</reference>
<dbReference type="OMA" id="FETWVFI"/>
<evidence type="ECO:0000256" key="2">
    <source>
        <dbReference type="ARBA" id="ARBA00022692"/>
    </source>
</evidence>
<dbReference type="EnsemblProtists" id="EOD26955">
    <property type="protein sequence ID" value="EOD26955"/>
    <property type="gene ID" value="EMIHUDRAFT_236270"/>
</dbReference>
<evidence type="ECO:0000313" key="6">
    <source>
        <dbReference type="EnsemblProtists" id="EOD26955"/>
    </source>
</evidence>
<dbReference type="PANTHER" id="PTHR12570">
    <property type="match status" value="1"/>
</dbReference>
<dbReference type="KEGG" id="ehx:EMIHUDRAFT_236270"/>
<protein>
    <recommendedName>
        <fullName evidence="8">Magnesium transporter</fullName>
    </recommendedName>
</protein>
<feature type="transmembrane region" description="Helical" evidence="5">
    <location>
        <begin position="62"/>
        <end position="85"/>
    </location>
</feature>
<evidence type="ECO:0000256" key="5">
    <source>
        <dbReference type="SAM" id="Phobius"/>
    </source>
</evidence>
<sequence>MTWVPFGGKTSSIWEHTFTPLHLGIILAVSGNLLIACSLALQKWVHMAFEREDEEPRLAARARTLFPVALLGLMLGEVGNFAAFGLASPTVVSPLGAVAVIANAAIAFLVLKARPERFYLRNLLGIVVTVFGSVVVVLNAPPADLSLTSFKTLVTAPPSLIYFAVVGAGILLLWLSEPKFGHRCSITVLSSSAISHFITHLGEDPSVLQLKHLNLAQKHFDSSAVVPVYYLSFTICSISGGGIDFWRFTPLTAFGFVSGCLFCFSGVSTSPPIAVPRVMKCYSPADVY</sequence>
<name>A0A0D3JTX0_EMIH1</name>
<dbReference type="RefSeq" id="XP_005779384.1">
    <property type="nucleotide sequence ID" value="XM_005779327.1"/>
</dbReference>
<evidence type="ECO:0008006" key="8">
    <source>
        <dbReference type="Google" id="ProtNLM"/>
    </source>
</evidence>
<dbReference type="GO" id="GO:0016020">
    <property type="term" value="C:membrane"/>
    <property type="evidence" value="ECO:0007669"/>
    <property type="project" value="UniProtKB-SubCell"/>
</dbReference>
<dbReference type="Pfam" id="PF05653">
    <property type="entry name" value="Mg_trans_NIPA"/>
    <property type="match status" value="1"/>
</dbReference>
<feature type="transmembrane region" description="Helical" evidence="5">
    <location>
        <begin position="123"/>
        <end position="140"/>
    </location>
</feature>
<dbReference type="HOGENOM" id="CLU_012349_2_0_1"/>
<keyword evidence="3 5" id="KW-1133">Transmembrane helix</keyword>